<gene>
    <name evidence="2" type="ORF">F0562_008866</name>
</gene>
<keyword evidence="3" id="KW-1185">Reference proteome</keyword>
<name>A0A5J5A729_9ASTE</name>
<reference evidence="2 3" key="1">
    <citation type="submission" date="2019-09" db="EMBL/GenBank/DDBJ databases">
        <title>A chromosome-level genome assembly of the Chinese tupelo Nyssa sinensis.</title>
        <authorList>
            <person name="Yang X."/>
            <person name="Kang M."/>
            <person name="Yang Y."/>
            <person name="Xiong H."/>
            <person name="Wang M."/>
            <person name="Zhang Z."/>
            <person name="Wang Z."/>
            <person name="Wu H."/>
            <person name="Ma T."/>
            <person name="Liu J."/>
            <person name="Xi Z."/>
        </authorList>
    </citation>
    <scope>NUCLEOTIDE SEQUENCE [LARGE SCALE GENOMIC DNA]</scope>
    <source>
        <strain evidence="2">J267</strain>
        <tissue evidence="2">Leaf</tissue>
    </source>
</reference>
<evidence type="ECO:0000313" key="2">
    <source>
        <dbReference type="EMBL" id="KAA8526905.1"/>
    </source>
</evidence>
<keyword evidence="1" id="KW-0812">Transmembrane</keyword>
<dbReference type="AlphaFoldDB" id="A0A5J5A729"/>
<keyword evidence="1" id="KW-1133">Transmembrane helix</keyword>
<feature type="transmembrane region" description="Helical" evidence="1">
    <location>
        <begin position="317"/>
        <end position="335"/>
    </location>
</feature>
<evidence type="ECO:0000313" key="3">
    <source>
        <dbReference type="Proteomes" id="UP000325577"/>
    </source>
</evidence>
<dbReference type="EMBL" id="CM018046">
    <property type="protein sequence ID" value="KAA8526905.1"/>
    <property type="molecule type" value="Genomic_DNA"/>
</dbReference>
<accession>A0A5J5A729</accession>
<keyword evidence="1" id="KW-0472">Membrane</keyword>
<dbReference type="PANTHER" id="PTHR33625:SF4">
    <property type="entry name" value="OS08G0179900 PROTEIN"/>
    <property type="match status" value="1"/>
</dbReference>
<organism evidence="2 3">
    <name type="scientific">Nyssa sinensis</name>
    <dbReference type="NCBI Taxonomy" id="561372"/>
    <lineage>
        <taxon>Eukaryota</taxon>
        <taxon>Viridiplantae</taxon>
        <taxon>Streptophyta</taxon>
        <taxon>Embryophyta</taxon>
        <taxon>Tracheophyta</taxon>
        <taxon>Spermatophyta</taxon>
        <taxon>Magnoliopsida</taxon>
        <taxon>eudicotyledons</taxon>
        <taxon>Gunneridae</taxon>
        <taxon>Pentapetalae</taxon>
        <taxon>asterids</taxon>
        <taxon>Cornales</taxon>
        <taxon>Nyssaceae</taxon>
        <taxon>Nyssa</taxon>
    </lineage>
</organism>
<sequence length="338" mass="35626">MGGGGAMRAAAKVAGIGVVNGGLRGVPAVSPAEHTFSAAARTATRPVSAIASSSDDVKSNVLIASQNDKIDASMKRPSWEIDDWEFAGGEDDLLMEYGEPMPRLVFGSVPTLQEAKEATSELKDAIVKVYLSSPKSLGGGGSFIAGQESGLSLLPNLEHLETKACVTSETPKVPKNALQAFKFLNESPAAQTVVASIASDPNVWNAVLQNDTLVEFLQSHKSTAHFKDMDSVAKESVADVEFQNQQAPKCFDKSSNSGQAGDFGNGFMGFVQNIKLTVVHMMSSLSDYFQNLFGGPDAEKVSTDTDGSARKTVVDKALGASFMGLAVMVIMVVVLKRG</sequence>
<dbReference type="PANTHER" id="PTHR33625">
    <property type="entry name" value="OS08G0179900 PROTEIN"/>
    <property type="match status" value="1"/>
</dbReference>
<protein>
    <submittedName>
        <fullName evidence="2">Uncharacterized protein</fullName>
    </submittedName>
</protein>
<proteinExistence type="predicted"/>
<dbReference type="OrthoDB" id="659599at2759"/>
<dbReference type="Proteomes" id="UP000325577">
    <property type="component" value="Linkage Group LG3"/>
</dbReference>
<evidence type="ECO:0000256" key="1">
    <source>
        <dbReference type="SAM" id="Phobius"/>
    </source>
</evidence>